<dbReference type="Gene3D" id="1.10.600.10">
    <property type="entry name" value="Farnesyl Diphosphate Synthase"/>
    <property type="match status" value="2"/>
</dbReference>
<dbReference type="STRING" id="1122125.GCA_000423185_02559"/>
<dbReference type="SFLD" id="SFLDS00005">
    <property type="entry name" value="Isoprenoid_Synthase_Type_I"/>
    <property type="match status" value="2"/>
</dbReference>
<evidence type="ECO:0000313" key="3">
    <source>
        <dbReference type="Proteomes" id="UP000196655"/>
    </source>
</evidence>
<dbReference type="InterPro" id="IPR033904">
    <property type="entry name" value="Trans_IPPS_HH"/>
</dbReference>
<evidence type="ECO:0008006" key="4">
    <source>
        <dbReference type="Google" id="ProtNLM"/>
    </source>
</evidence>
<dbReference type="InterPro" id="IPR002060">
    <property type="entry name" value="Squ/phyt_synthse"/>
</dbReference>
<dbReference type="Pfam" id="PF00494">
    <property type="entry name" value="SQS_PSY"/>
    <property type="match status" value="2"/>
</dbReference>
<dbReference type="OrthoDB" id="9807580at2"/>
<dbReference type="AlphaFoldDB" id="A0A211ZEG4"/>
<dbReference type="SFLD" id="SFLDG01212">
    <property type="entry name" value="Phytoene_synthase_like"/>
    <property type="match status" value="1"/>
</dbReference>
<sequence>MTVPADRAIVNSSPPDVPASTGVSVVEVPASKTSGQENFPVGSWLLPKRHRPHIATFYRFARAADDIGDDTDLPTAEKLARLDALDAGLVQGGPEAAARMRASIAATGVGLVDCRDLLVAFRRDSENRSCRSWDDLVDYCRYSANPVGRYLLRLHGQSDATFPAGDALCTVLQILNHLQDCGDDWRKLHRIYVPTDWIDAAGGIDRFFAADEAGARLRRPVIDRCLDIADVLLDTASTLPGQLTSRPLAAEVSVMLWLARKLAARLRRGDPILMRVALSKPDFARALRPGLSVMAFGAKPLDDAALVRMAVFRAKSSFAAGMRILPADGRRAIYAVYGFCRQVDDIADSGAAVAEKTADLQAWRQRLDRIFAGQGGDPLDRELIWAIRRFDLPRAEFDGMLDGMTIDAAAEVRIADRAGLAHYARCVAGTVGVMAVKIFGCPDQASEAFAVAQGEALQLTNILRDVDEDAGLGRLYLPESWLREAGIPTDAPIPAIAADPRIAQVCARLAAEIQPLYAALPGLMPAGTEKRMKAALIMQYSYRRIFEMLQARGYADRSVRPRLSKREKIGILLSVLLK</sequence>
<reference evidence="3" key="1">
    <citation type="submission" date="2017-05" db="EMBL/GenBank/DDBJ databases">
        <authorList>
            <person name="Macchi M."/>
            <person name="Festa S."/>
            <person name="Coppotelli B.M."/>
            <person name="Morelli I.S."/>
        </authorList>
    </citation>
    <scope>NUCLEOTIDE SEQUENCE [LARGE SCALE GENOMIC DNA]</scope>
    <source>
        <strain evidence="3">I</strain>
    </source>
</reference>
<dbReference type="CDD" id="cd00683">
    <property type="entry name" value="Trans_IPPS_HH"/>
    <property type="match status" value="1"/>
</dbReference>
<dbReference type="Proteomes" id="UP000196655">
    <property type="component" value="Unassembled WGS sequence"/>
</dbReference>
<gene>
    <name evidence="2" type="ORF">BWR60_28490</name>
</gene>
<dbReference type="SUPFAM" id="SSF48576">
    <property type="entry name" value="Terpenoid synthases"/>
    <property type="match status" value="2"/>
</dbReference>
<evidence type="ECO:0000256" key="1">
    <source>
        <dbReference type="SAM" id="MobiDB-lite"/>
    </source>
</evidence>
<evidence type="ECO:0000313" key="2">
    <source>
        <dbReference type="EMBL" id="OWJ63679.1"/>
    </source>
</evidence>
<dbReference type="SFLD" id="SFLDG01018">
    <property type="entry name" value="Squalene/Phytoene_Synthase_Lik"/>
    <property type="match status" value="2"/>
</dbReference>
<dbReference type="GO" id="GO:0016114">
    <property type="term" value="P:terpenoid biosynthetic process"/>
    <property type="evidence" value="ECO:0007669"/>
    <property type="project" value="UniProtKB-ARBA"/>
</dbReference>
<protein>
    <recommendedName>
        <fullName evidence="4">Squalene synthase HpnC</fullName>
    </recommendedName>
</protein>
<comment type="caution">
    <text evidence="2">The sequence shown here is derived from an EMBL/GenBank/DDBJ whole genome shotgun (WGS) entry which is preliminary data.</text>
</comment>
<dbReference type="PANTHER" id="PTHR31480">
    <property type="entry name" value="BIFUNCTIONAL LYCOPENE CYCLASE/PHYTOENE SYNTHASE"/>
    <property type="match status" value="1"/>
</dbReference>
<dbReference type="RefSeq" id="WP_088155394.1">
    <property type="nucleotide sequence ID" value="NZ_NHON01000083.1"/>
</dbReference>
<dbReference type="EMBL" id="NHON01000083">
    <property type="protein sequence ID" value="OWJ63679.1"/>
    <property type="molecule type" value="Genomic_DNA"/>
</dbReference>
<dbReference type="InterPro" id="IPR044843">
    <property type="entry name" value="Trans_IPPS_bact-type"/>
</dbReference>
<dbReference type="GO" id="GO:0051996">
    <property type="term" value="F:squalene synthase [NAD(P)H] activity"/>
    <property type="evidence" value="ECO:0007669"/>
    <property type="project" value="InterPro"/>
</dbReference>
<dbReference type="GO" id="GO:0004311">
    <property type="term" value="F:geranylgeranyl diphosphate synthase activity"/>
    <property type="evidence" value="ECO:0007669"/>
    <property type="project" value="InterPro"/>
</dbReference>
<feature type="region of interest" description="Disordered" evidence="1">
    <location>
        <begin position="1"/>
        <end position="22"/>
    </location>
</feature>
<organism evidence="2 3">
    <name type="scientific">Inquilinus limosus</name>
    <dbReference type="NCBI Taxonomy" id="171674"/>
    <lineage>
        <taxon>Bacteria</taxon>
        <taxon>Pseudomonadati</taxon>
        <taxon>Pseudomonadota</taxon>
        <taxon>Alphaproteobacteria</taxon>
        <taxon>Rhodospirillales</taxon>
        <taxon>Rhodospirillaceae</taxon>
        <taxon>Inquilinus</taxon>
    </lineage>
</organism>
<keyword evidence="3" id="KW-1185">Reference proteome</keyword>
<name>A0A211ZEG4_9PROT</name>
<accession>A0A211ZEG4</accession>
<dbReference type="InterPro" id="IPR008949">
    <property type="entry name" value="Isoprenoid_synthase_dom_sf"/>
</dbReference>
<proteinExistence type="predicted"/>